<dbReference type="OrthoDB" id="7835834at2"/>
<sequence>MATLDGNLSLTLNGSTDFSIGFDEYVWSDRHLKALELWKPDDSGLATVKISLTGNNWGTNLIQAGGDLGVTLTDSAKGSGRFIATIRLDGAGDNVVKLARSDVQLLTTGNGNDTITTGKNWIGFIATGEGNDRVTTGNAGVMYIDLGEGDNFASIGAGGASSVRAGSGNDTITATGEIETLYSGRGNDQITTGVNYVDAINTGRGMDKVVLGSGGASFVALGRDADVLVVKQQADPTALVVVGGGGNISTPEDEDRDLVDFSAFTKSLTVDLSSGNATSAQGTFLLRDIEDVTGGRGADRLTGDGEDNALTGGGGRDTLTGGEGADMLRGNAGADRFVFTSVADSTEEFADTILDFSRKQGDRIDLSAIDANAAANGNQSFAFIGKKDFTEKAGQLRYETSGGKTEIQGDVDGDGAADLVILLNSALSLRAGDFILG</sequence>
<dbReference type="SUPFAM" id="SSF51120">
    <property type="entry name" value="beta-Roll"/>
    <property type="match status" value="2"/>
</dbReference>
<organism evidence="7 8">
    <name type="scientific">Gemmobacter caeni</name>
    <dbReference type="NCBI Taxonomy" id="589035"/>
    <lineage>
        <taxon>Bacteria</taxon>
        <taxon>Pseudomonadati</taxon>
        <taxon>Pseudomonadota</taxon>
        <taxon>Alphaproteobacteria</taxon>
        <taxon>Rhodobacterales</taxon>
        <taxon>Paracoccaceae</taxon>
        <taxon>Gemmobacter</taxon>
    </lineage>
</organism>
<evidence type="ECO:0000256" key="2">
    <source>
        <dbReference type="ARBA" id="ARBA00004613"/>
    </source>
</evidence>
<dbReference type="InterPro" id="IPR011049">
    <property type="entry name" value="Serralysin-like_metalloprot_C"/>
</dbReference>
<dbReference type="EMBL" id="QBKP01000009">
    <property type="protein sequence ID" value="PTX48556.1"/>
    <property type="molecule type" value="Genomic_DNA"/>
</dbReference>
<dbReference type="PRINTS" id="PR00313">
    <property type="entry name" value="CABNDNGRPT"/>
</dbReference>
<keyword evidence="4" id="KW-0677">Repeat</keyword>
<keyword evidence="8" id="KW-1185">Reference proteome</keyword>
<dbReference type="InterPro" id="IPR013858">
    <property type="entry name" value="Peptidase_M10B_C"/>
</dbReference>
<dbReference type="GO" id="GO:0005509">
    <property type="term" value="F:calcium ion binding"/>
    <property type="evidence" value="ECO:0007669"/>
    <property type="project" value="InterPro"/>
</dbReference>
<evidence type="ECO:0000256" key="5">
    <source>
        <dbReference type="SAM" id="MobiDB-lite"/>
    </source>
</evidence>
<dbReference type="InterPro" id="IPR001343">
    <property type="entry name" value="Hemolysn_Ca-bd"/>
</dbReference>
<evidence type="ECO:0000313" key="8">
    <source>
        <dbReference type="Proteomes" id="UP000244224"/>
    </source>
</evidence>
<comment type="caution">
    <text evidence="7">The sequence shown here is derived from an EMBL/GenBank/DDBJ whole genome shotgun (WGS) entry which is preliminary data.</text>
</comment>
<dbReference type="Gene3D" id="2.150.10.10">
    <property type="entry name" value="Serralysin-like metalloprotease, C-terminal"/>
    <property type="match status" value="1"/>
</dbReference>
<feature type="domain" description="Peptidase M10 serralysin C-terminal" evidence="6">
    <location>
        <begin position="257"/>
        <end position="435"/>
    </location>
</feature>
<evidence type="ECO:0000256" key="4">
    <source>
        <dbReference type="ARBA" id="ARBA00022737"/>
    </source>
</evidence>
<evidence type="ECO:0000256" key="3">
    <source>
        <dbReference type="ARBA" id="ARBA00022525"/>
    </source>
</evidence>
<feature type="region of interest" description="Disordered" evidence="5">
    <location>
        <begin position="296"/>
        <end position="324"/>
    </location>
</feature>
<dbReference type="GO" id="GO:0005615">
    <property type="term" value="C:extracellular space"/>
    <property type="evidence" value="ECO:0007669"/>
    <property type="project" value="InterPro"/>
</dbReference>
<reference evidence="7 8" key="1">
    <citation type="submission" date="2018-04" db="EMBL/GenBank/DDBJ databases">
        <title>Genomic Encyclopedia of Archaeal and Bacterial Type Strains, Phase II (KMG-II): from individual species to whole genera.</title>
        <authorList>
            <person name="Goeker M."/>
        </authorList>
    </citation>
    <scope>NUCLEOTIDE SEQUENCE [LARGE SCALE GENOMIC DNA]</scope>
    <source>
        <strain evidence="7 8">DSM 21823</strain>
    </source>
</reference>
<evidence type="ECO:0000256" key="1">
    <source>
        <dbReference type="ARBA" id="ARBA00001913"/>
    </source>
</evidence>
<dbReference type="RefSeq" id="WP_054304467.1">
    <property type="nucleotide sequence ID" value="NZ_QBKP01000009.1"/>
</dbReference>
<dbReference type="AlphaFoldDB" id="A0A2T6AXN9"/>
<protein>
    <submittedName>
        <fullName evidence="7">Putative secreted protein (Type I secretion substrate)</fullName>
    </submittedName>
</protein>
<keyword evidence="3" id="KW-0964">Secreted</keyword>
<gene>
    <name evidence="7" type="ORF">C8N34_10963</name>
</gene>
<dbReference type="Pfam" id="PF00353">
    <property type="entry name" value="HemolysinCabind"/>
    <property type="match status" value="2"/>
</dbReference>
<evidence type="ECO:0000313" key="7">
    <source>
        <dbReference type="EMBL" id="PTX48556.1"/>
    </source>
</evidence>
<comment type="subcellular location">
    <subcellularLocation>
        <location evidence="2">Secreted</location>
    </subcellularLocation>
</comment>
<feature type="compositionally biased region" description="Gly residues" evidence="5">
    <location>
        <begin position="311"/>
        <end position="324"/>
    </location>
</feature>
<proteinExistence type="predicted"/>
<accession>A0A2T6AXN9</accession>
<evidence type="ECO:0000259" key="6">
    <source>
        <dbReference type="Pfam" id="PF08548"/>
    </source>
</evidence>
<dbReference type="Pfam" id="PF08548">
    <property type="entry name" value="Peptidase_M10_C"/>
    <property type="match status" value="1"/>
</dbReference>
<name>A0A2T6AXN9_9RHOB</name>
<dbReference type="Proteomes" id="UP000244224">
    <property type="component" value="Unassembled WGS sequence"/>
</dbReference>
<comment type="cofactor">
    <cofactor evidence="1">
        <name>Ca(2+)</name>
        <dbReference type="ChEBI" id="CHEBI:29108"/>
    </cofactor>
</comment>